<gene>
    <name evidence="3" type="ORF">ABB22_08260</name>
</gene>
<evidence type="ECO:0000256" key="2">
    <source>
        <dbReference type="SAM" id="SignalP"/>
    </source>
</evidence>
<dbReference type="Proteomes" id="UP000050902">
    <property type="component" value="Unassembled WGS sequence"/>
</dbReference>
<comment type="caution">
    <text evidence="3">The sequence shown here is derived from an EMBL/GenBank/DDBJ whole genome shotgun (WGS) entry which is preliminary data.</text>
</comment>
<organism evidence="3 4">
    <name type="scientific">Stenotrophomonas nitritireducens</name>
    <dbReference type="NCBI Taxonomy" id="83617"/>
    <lineage>
        <taxon>Bacteria</taxon>
        <taxon>Pseudomonadati</taxon>
        <taxon>Pseudomonadota</taxon>
        <taxon>Gammaproteobacteria</taxon>
        <taxon>Lysobacterales</taxon>
        <taxon>Lysobacteraceae</taxon>
        <taxon>Stenotrophomonas</taxon>
    </lineage>
</organism>
<keyword evidence="2" id="KW-0732">Signal</keyword>
<reference evidence="3 4" key="1">
    <citation type="submission" date="2015-05" db="EMBL/GenBank/DDBJ databases">
        <title>Genome sequencing and analysis of members of genus Stenotrophomonas.</title>
        <authorList>
            <person name="Patil P.P."/>
            <person name="Midha S."/>
            <person name="Patil P.B."/>
        </authorList>
    </citation>
    <scope>NUCLEOTIDE SEQUENCE [LARGE SCALE GENOMIC DNA]</scope>
    <source>
        <strain evidence="3 4">DSM 12575</strain>
    </source>
</reference>
<evidence type="ECO:0000256" key="1">
    <source>
        <dbReference type="SAM" id="MobiDB-lite"/>
    </source>
</evidence>
<dbReference type="RefSeq" id="WP_055764797.1">
    <property type="nucleotide sequence ID" value="NZ_JAFKME010000005.1"/>
</dbReference>
<dbReference type="EMBL" id="LDJG01000011">
    <property type="protein sequence ID" value="KRG57665.1"/>
    <property type="molecule type" value="Genomic_DNA"/>
</dbReference>
<feature type="chain" id="PRO_5045399575" description="DUF3035 domain-containing protein" evidence="2">
    <location>
        <begin position="18"/>
        <end position="144"/>
    </location>
</feature>
<feature type="region of interest" description="Disordered" evidence="1">
    <location>
        <begin position="96"/>
        <end position="122"/>
    </location>
</feature>
<accession>A0ABR5NKA6</accession>
<proteinExistence type="predicted"/>
<sequence>MKKLLLPLLLACIAAVAGCGDREQYAAHRAERSKPKMEVGATMVSVRRAPYPNLDILPDGRLRVDDIEIPLDEGQRELLQTSFVKLQILRQNTLTEATAPADASGRTVPLEVPAGETPFPPDLAQRIPEFKEYAEALANPRALR</sequence>
<name>A0ABR5NKA6_9GAMM</name>
<evidence type="ECO:0008006" key="5">
    <source>
        <dbReference type="Google" id="ProtNLM"/>
    </source>
</evidence>
<evidence type="ECO:0000313" key="4">
    <source>
        <dbReference type="Proteomes" id="UP000050902"/>
    </source>
</evidence>
<keyword evidence="4" id="KW-1185">Reference proteome</keyword>
<protein>
    <recommendedName>
        <fullName evidence="5">DUF3035 domain-containing protein</fullName>
    </recommendedName>
</protein>
<evidence type="ECO:0000313" key="3">
    <source>
        <dbReference type="EMBL" id="KRG57665.1"/>
    </source>
</evidence>
<feature type="signal peptide" evidence="2">
    <location>
        <begin position="1"/>
        <end position="17"/>
    </location>
</feature>
<dbReference type="PROSITE" id="PS51257">
    <property type="entry name" value="PROKAR_LIPOPROTEIN"/>
    <property type="match status" value="1"/>
</dbReference>